<feature type="compositionally biased region" description="Gly residues" evidence="12">
    <location>
        <begin position="21"/>
        <end position="31"/>
    </location>
</feature>
<dbReference type="InterPro" id="IPR032675">
    <property type="entry name" value="LRR_dom_sf"/>
</dbReference>
<evidence type="ECO:0000256" key="6">
    <source>
        <dbReference type="ARBA" id="ARBA00022692"/>
    </source>
</evidence>
<dbReference type="InterPro" id="IPR001611">
    <property type="entry name" value="Leu-rich_rpt"/>
</dbReference>
<feature type="region of interest" description="Disordered" evidence="12">
    <location>
        <begin position="21"/>
        <end position="55"/>
    </location>
</feature>
<dbReference type="AlphaFoldDB" id="A0AAE0CVH7"/>
<comment type="similarity">
    <text evidence="3">Belongs to the RLP family.</text>
</comment>
<evidence type="ECO:0000256" key="1">
    <source>
        <dbReference type="ARBA" id="ARBA00004479"/>
    </source>
</evidence>
<reference evidence="13" key="1">
    <citation type="journal article" date="2023" name="Plant J.">
        <title>Genome sequences and population genomics provide insights into the demographic history, inbreeding, and mutation load of two 'living fossil' tree species of Dipteronia.</title>
        <authorList>
            <person name="Feng Y."/>
            <person name="Comes H.P."/>
            <person name="Chen J."/>
            <person name="Zhu S."/>
            <person name="Lu R."/>
            <person name="Zhang X."/>
            <person name="Li P."/>
            <person name="Qiu J."/>
            <person name="Olsen K.M."/>
            <person name="Qiu Y."/>
        </authorList>
    </citation>
    <scope>NUCLEOTIDE SEQUENCE</scope>
    <source>
        <strain evidence="13">KIB01</strain>
    </source>
</reference>
<accession>A0AAE0CVH7</accession>
<gene>
    <name evidence="13" type="ORF">Ddye_003594</name>
</gene>
<dbReference type="PANTHER" id="PTHR32093">
    <property type="entry name" value="LEUCINE-RICH REPEAT EXTENSIN-LIKE PROTEIN 3-RELATED"/>
    <property type="match status" value="1"/>
</dbReference>
<comment type="subcellular location">
    <subcellularLocation>
        <location evidence="1">Membrane</location>
        <topology evidence="1">Single-pass type I membrane protein</topology>
    </subcellularLocation>
    <subcellularLocation>
        <location evidence="2">Secreted</location>
    </subcellularLocation>
</comment>
<keyword evidence="5" id="KW-0433">Leucine-rich repeat</keyword>
<keyword evidence="14" id="KW-1185">Reference proteome</keyword>
<keyword evidence="7" id="KW-0732">Signal</keyword>
<dbReference type="PANTHER" id="PTHR32093:SF131">
    <property type="entry name" value="LEUCINE-RICH REPEAT-CONTAINING N-TERMINAL PLANT-TYPE DOMAIN-CONTAINING PROTEIN"/>
    <property type="match status" value="1"/>
</dbReference>
<evidence type="ECO:0000256" key="10">
    <source>
        <dbReference type="ARBA" id="ARBA00023136"/>
    </source>
</evidence>
<evidence type="ECO:0000256" key="5">
    <source>
        <dbReference type="ARBA" id="ARBA00022614"/>
    </source>
</evidence>
<comment type="caution">
    <text evidence="13">The sequence shown here is derived from an EMBL/GenBank/DDBJ whole genome shotgun (WGS) entry which is preliminary data.</text>
</comment>
<dbReference type="GO" id="GO:0005576">
    <property type="term" value="C:extracellular region"/>
    <property type="evidence" value="ECO:0007669"/>
    <property type="project" value="UniProtKB-SubCell"/>
</dbReference>
<dbReference type="SUPFAM" id="SSF52058">
    <property type="entry name" value="L domain-like"/>
    <property type="match status" value="1"/>
</dbReference>
<keyword evidence="8" id="KW-0677">Repeat</keyword>
<keyword evidence="9" id="KW-1133">Transmembrane helix</keyword>
<dbReference type="Gene3D" id="3.80.10.10">
    <property type="entry name" value="Ribonuclease Inhibitor"/>
    <property type="match status" value="2"/>
</dbReference>
<evidence type="ECO:0000256" key="7">
    <source>
        <dbReference type="ARBA" id="ARBA00022729"/>
    </source>
</evidence>
<evidence type="ECO:0000256" key="3">
    <source>
        <dbReference type="ARBA" id="ARBA00009592"/>
    </source>
</evidence>
<evidence type="ECO:0000256" key="11">
    <source>
        <dbReference type="ARBA" id="ARBA00023180"/>
    </source>
</evidence>
<keyword evidence="11" id="KW-0325">Glycoprotein</keyword>
<evidence type="ECO:0000256" key="9">
    <source>
        <dbReference type="ARBA" id="ARBA00022989"/>
    </source>
</evidence>
<proteinExistence type="inferred from homology"/>
<evidence type="ECO:0000256" key="2">
    <source>
        <dbReference type="ARBA" id="ARBA00004613"/>
    </source>
</evidence>
<dbReference type="Proteomes" id="UP001280121">
    <property type="component" value="Unassembled WGS sequence"/>
</dbReference>
<dbReference type="EMBL" id="JANJYI010000001">
    <property type="protein sequence ID" value="KAK2665020.1"/>
    <property type="molecule type" value="Genomic_DNA"/>
</dbReference>
<name>A0AAE0CVH7_9ROSI</name>
<protein>
    <submittedName>
        <fullName evidence="13">Uncharacterized protein</fullName>
    </submittedName>
</protein>
<dbReference type="GO" id="GO:0016020">
    <property type="term" value="C:membrane"/>
    <property type="evidence" value="ECO:0007669"/>
    <property type="project" value="UniProtKB-SubCell"/>
</dbReference>
<keyword evidence="4" id="KW-0964">Secreted</keyword>
<evidence type="ECO:0000256" key="4">
    <source>
        <dbReference type="ARBA" id="ARBA00022525"/>
    </source>
</evidence>
<dbReference type="Pfam" id="PF00560">
    <property type="entry name" value="LRR_1"/>
    <property type="match status" value="1"/>
</dbReference>
<evidence type="ECO:0000256" key="8">
    <source>
        <dbReference type="ARBA" id="ARBA00022737"/>
    </source>
</evidence>
<evidence type="ECO:0000313" key="14">
    <source>
        <dbReference type="Proteomes" id="UP001280121"/>
    </source>
</evidence>
<dbReference type="InterPro" id="IPR051582">
    <property type="entry name" value="LRR_extensin-like_regulator"/>
</dbReference>
<dbReference type="FunFam" id="3.80.10.10:FF:000041">
    <property type="entry name" value="LRR receptor-like serine/threonine-protein kinase ERECTA"/>
    <property type="match status" value="1"/>
</dbReference>
<evidence type="ECO:0000313" key="13">
    <source>
        <dbReference type="EMBL" id="KAK2665020.1"/>
    </source>
</evidence>
<sequence>MAADDDLVIKTKREALEIIIGGGGGGGGGGYSPPAHYPEPDCHPPHPKPNCPPPPPPESICPPPFASPQVERAYNSIQKFKNIITDDPQNIRATWEGNDVCNEYKGFACDTHPEFNQLAVAGVDLNGYNLRGSNFNLNDFLEQFEDLAIFHANSNNFTGTIPETSKFQYLYEIDVSNNNLQSQFPLEVLNVKNLRFLDLRFNSFFGPIPSGLFDYPKLDALFINNNQFTQELPQNLGSTTALYITFANNNFTGPIPKSIGEAKDLLEILFRNNKLSGCLPYEIGNLKNVTVFDASANLLTGPIPNSFGCLASILILNLTGNQFYGTVPEMVCKLPNLMMLTLSNNYFTQIGSECRNLLTTNKINIGMNCILDLPNQRSAEECRKFFSEKWNCPEQKNMTLIPCQLSNATTETLSDKKSTVPAPAPRTYDALNPHKLIN</sequence>
<organism evidence="13 14">
    <name type="scientific">Dipteronia dyeriana</name>
    <dbReference type="NCBI Taxonomy" id="168575"/>
    <lineage>
        <taxon>Eukaryota</taxon>
        <taxon>Viridiplantae</taxon>
        <taxon>Streptophyta</taxon>
        <taxon>Embryophyta</taxon>
        <taxon>Tracheophyta</taxon>
        <taxon>Spermatophyta</taxon>
        <taxon>Magnoliopsida</taxon>
        <taxon>eudicotyledons</taxon>
        <taxon>Gunneridae</taxon>
        <taxon>Pentapetalae</taxon>
        <taxon>rosids</taxon>
        <taxon>malvids</taxon>
        <taxon>Sapindales</taxon>
        <taxon>Sapindaceae</taxon>
        <taxon>Hippocastanoideae</taxon>
        <taxon>Acereae</taxon>
        <taxon>Dipteronia</taxon>
    </lineage>
</organism>
<keyword evidence="10" id="KW-0472">Membrane</keyword>
<evidence type="ECO:0000256" key="12">
    <source>
        <dbReference type="SAM" id="MobiDB-lite"/>
    </source>
</evidence>
<keyword evidence="6" id="KW-0812">Transmembrane</keyword>